<dbReference type="PANTHER" id="PTHR45266">
    <property type="entry name" value="OXALOACETATE DECARBOXYLASE ALPHA CHAIN"/>
    <property type="match status" value="1"/>
</dbReference>
<dbReference type="PANTHER" id="PTHR45266:SF3">
    <property type="entry name" value="OXALOACETATE DECARBOXYLASE ALPHA CHAIN"/>
    <property type="match status" value="1"/>
</dbReference>
<evidence type="ECO:0000256" key="2">
    <source>
        <dbReference type="ARBA" id="ARBA00023267"/>
    </source>
</evidence>
<keyword evidence="3" id="KW-0443">Lipid metabolism</keyword>
<evidence type="ECO:0000259" key="4">
    <source>
        <dbReference type="PROSITE" id="PS50968"/>
    </source>
</evidence>
<dbReference type="CDD" id="cd06850">
    <property type="entry name" value="biotinyl_domain"/>
    <property type="match status" value="1"/>
</dbReference>
<name>A0A2H5X8Y2_9BACT</name>
<dbReference type="InterPro" id="IPR050709">
    <property type="entry name" value="Biotin_Carboxyl_Carrier/Decarb"/>
</dbReference>
<evidence type="ECO:0000256" key="3">
    <source>
        <dbReference type="RuleBase" id="RU364072"/>
    </source>
</evidence>
<dbReference type="PRINTS" id="PR01071">
    <property type="entry name" value="ACOABIOTINCC"/>
</dbReference>
<gene>
    <name evidence="5" type="primary">accB_1</name>
    <name evidence="5" type="ORF">HRbin17_00141</name>
</gene>
<dbReference type="AlphaFoldDB" id="A0A2H5X8Y2"/>
<evidence type="ECO:0000256" key="1">
    <source>
        <dbReference type="ARBA" id="ARBA00017562"/>
    </source>
</evidence>
<keyword evidence="3" id="KW-0444">Lipid biosynthesis</keyword>
<keyword evidence="3" id="KW-0276">Fatty acid metabolism</keyword>
<dbReference type="GO" id="GO:0003989">
    <property type="term" value="F:acetyl-CoA carboxylase activity"/>
    <property type="evidence" value="ECO:0007669"/>
    <property type="project" value="InterPro"/>
</dbReference>
<dbReference type="GO" id="GO:0009317">
    <property type="term" value="C:acetyl-CoA carboxylase complex"/>
    <property type="evidence" value="ECO:0007669"/>
    <property type="project" value="InterPro"/>
</dbReference>
<comment type="function">
    <text evidence="3">This protein is a component of the acetyl coenzyme A carboxylase complex; first, biotin carboxylase catalyzes the carboxylation of the carrier protein and then the transcarboxylase transfers the carboxyl group to form malonyl-CoA.</text>
</comment>
<keyword evidence="3" id="KW-0275">Fatty acid biosynthesis</keyword>
<reference evidence="6" key="1">
    <citation type="submission" date="2017-09" db="EMBL/GenBank/DDBJ databases">
        <title>Metaegenomics of thermophilic ammonia-oxidizing enrichment culture.</title>
        <authorList>
            <person name="Kato S."/>
            <person name="Suzuki K."/>
        </authorList>
    </citation>
    <scope>NUCLEOTIDE SEQUENCE [LARGE SCALE GENOMIC DNA]</scope>
</reference>
<dbReference type="SUPFAM" id="SSF51230">
    <property type="entry name" value="Single hybrid motif"/>
    <property type="match status" value="1"/>
</dbReference>
<comment type="pathway">
    <text evidence="3">Lipid metabolism; fatty acid biosynthesis.</text>
</comment>
<dbReference type="EMBL" id="BEHT01000001">
    <property type="protein sequence ID" value="GBC97652.1"/>
    <property type="molecule type" value="Genomic_DNA"/>
</dbReference>
<dbReference type="Gene3D" id="2.40.50.100">
    <property type="match status" value="1"/>
</dbReference>
<protein>
    <recommendedName>
        <fullName evidence="1 3">Biotin carboxyl carrier protein of acetyl-CoA carboxylase</fullName>
    </recommendedName>
</protein>
<dbReference type="InterPro" id="IPR000089">
    <property type="entry name" value="Biotin_lipoyl"/>
</dbReference>
<dbReference type="Proteomes" id="UP000236173">
    <property type="component" value="Unassembled WGS sequence"/>
</dbReference>
<organism evidence="5 6">
    <name type="scientific">Candidatus Fervidibacter japonicus</name>
    <dbReference type="NCBI Taxonomy" id="2035412"/>
    <lineage>
        <taxon>Bacteria</taxon>
        <taxon>Candidatus Fervidibacterota</taxon>
        <taxon>Candidatus Fervidibacter</taxon>
    </lineage>
</organism>
<dbReference type="InterPro" id="IPR001249">
    <property type="entry name" value="AcCoA_biotinCC"/>
</dbReference>
<dbReference type="PROSITE" id="PS50968">
    <property type="entry name" value="BIOTINYL_LIPOYL"/>
    <property type="match status" value="1"/>
</dbReference>
<comment type="caution">
    <text evidence="5">The sequence shown here is derived from an EMBL/GenBank/DDBJ whole genome shotgun (WGS) entry which is preliminary data.</text>
</comment>
<dbReference type="GO" id="GO:0006633">
    <property type="term" value="P:fatty acid biosynthetic process"/>
    <property type="evidence" value="ECO:0007669"/>
    <property type="project" value="UniProtKB-UniPathway"/>
</dbReference>
<sequence length="176" mass="18841">MEHLPELPESEDALKPPVVDVDFLRELIALVEREDLAELTVRWGEVSVTVRGVVSPAAPLPLAPLLASIAAPTVTGQAASVEVPSQPVSAVQDDARLFRITAPLTGVFYSRPRPDSPPFVTVGMAVEPGQVVALVEAMKFFNEIRSEVAGVVREIVAKDGQLVKQGDTLILVERSA</sequence>
<dbReference type="Pfam" id="PF00364">
    <property type="entry name" value="Biotin_lipoyl"/>
    <property type="match status" value="1"/>
</dbReference>
<dbReference type="InterPro" id="IPR011053">
    <property type="entry name" value="Single_hybrid_motif"/>
</dbReference>
<keyword evidence="2 3" id="KW-0092">Biotin</keyword>
<evidence type="ECO:0000313" key="6">
    <source>
        <dbReference type="Proteomes" id="UP000236173"/>
    </source>
</evidence>
<accession>A0A2H5X8Y2</accession>
<proteinExistence type="predicted"/>
<dbReference type="UniPathway" id="UPA00094"/>
<feature type="domain" description="Lipoyl-binding" evidence="4">
    <location>
        <begin position="97"/>
        <end position="173"/>
    </location>
</feature>
<evidence type="ECO:0000313" key="5">
    <source>
        <dbReference type="EMBL" id="GBC97652.1"/>
    </source>
</evidence>